<comment type="PTM">
    <text evidence="12">Binds 4 heme groups per subunit.</text>
</comment>
<evidence type="ECO:0000313" key="17">
    <source>
        <dbReference type="Proteomes" id="UP000274556"/>
    </source>
</evidence>
<dbReference type="GO" id="GO:0046872">
    <property type="term" value="F:metal ion binding"/>
    <property type="evidence" value="ECO:0007669"/>
    <property type="project" value="UniProtKB-KW"/>
</dbReference>
<dbReference type="Gene3D" id="1.10.3820.10">
    <property type="entry name" value="Di-heme elbow motif domain"/>
    <property type="match status" value="1"/>
</dbReference>
<dbReference type="EMBL" id="RBXL01000001">
    <property type="protein sequence ID" value="RKT43729.1"/>
    <property type="molecule type" value="Genomic_DNA"/>
</dbReference>
<feature type="binding site" description="axial binding residue" evidence="14">
    <location>
        <position position="78"/>
    </location>
    <ligand>
        <name>heme</name>
        <dbReference type="ChEBI" id="CHEBI:30413"/>
        <label>2</label>
    </ligand>
    <ligandPart>
        <name>Fe</name>
        <dbReference type="ChEBI" id="CHEBI:18248"/>
    </ligandPart>
</feature>
<dbReference type="OrthoDB" id="9782159at2"/>
<gene>
    <name evidence="16" type="ORF">BDD21_1084</name>
</gene>
<evidence type="ECO:0000256" key="3">
    <source>
        <dbReference type="ARBA" id="ARBA00022448"/>
    </source>
</evidence>
<evidence type="ECO:0000313" key="16">
    <source>
        <dbReference type="EMBL" id="RKT43729.1"/>
    </source>
</evidence>
<evidence type="ECO:0000256" key="12">
    <source>
        <dbReference type="PIRNR" id="PIRNR000013"/>
    </source>
</evidence>
<feature type="binding site" evidence="13">
    <location>
        <position position="98"/>
    </location>
    <ligand>
        <name>a menaquinol</name>
        <dbReference type="ChEBI" id="CHEBI:18151"/>
    </ligand>
</feature>
<reference evidence="16 17" key="1">
    <citation type="submission" date="2018-10" db="EMBL/GenBank/DDBJ databases">
        <title>Genomic Encyclopedia of Archaeal and Bacterial Type Strains, Phase II (KMG-II): from individual species to whole genera.</title>
        <authorList>
            <person name="Goeker M."/>
        </authorList>
    </citation>
    <scope>NUCLEOTIDE SEQUENCE [LARGE SCALE GENOMIC DNA]</scope>
    <source>
        <strain evidence="16 17">DSM 235</strain>
    </source>
</reference>
<evidence type="ECO:0000256" key="4">
    <source>
        <dbReference type="ARBA" id="ARBA00022475"/>
    </source>
</evidence>
<dbReference type="PANTHER" id="PTHR30333:SF1">
    <property type="entry name" value="CYTOCHROME C-TYPE PROTEIN NAPC"/>
    <property type="match status" value="1"/>
</dbReference>
<comment type="subcellular location">
    <subcellularLocation>
        <location evidence="1">Cell membrane</location>
        <topology evidence="1">Single-pass membrane protein</topology>
    </subcellularLocation>
</comment>
<dbReference type="GO" id="GO:0020037">
    <property type="term" value="F:heme binding"/>
    <property type="evidence" value="ECO:0007669"/>
    <property type="project" value="InterPro"/>
</dbReference>
<evidence type="ECO:0000259" key="15">
    <source>
        <dbReference type="Pfam" id="PF03264"/>
    </source>
</evidence>
<dbReference type="RefSeq" id="WP_120796266.1">
    <property type="nucleotide sequence ID" value="NZ_RBXL01000001.1"/>
</dbReference>
<keyword evidence="10 12" id="KW-0408">Iron</keyword>
<evidence type="ECO:0000256" key="11">
    <source>
        <dbReference type="ARBA" id="ARBA00023136"/>
    </source>
</evidence>
<sequence>MTTKRKWLLTTLGVLGLLSVGILMTGGWILVEGAVQATSGRDFCTTCHSMEPFALAYDQDVHGGRNPRGLKAACVDCHLPHESPGQYLAAKVTTGIRDGWAELRSVFREPDWIGLLERRAEYVYDSGCIMCHAALEDAPAEDPTTALAHAAYFQAGSNFRCVTCHAHVGHKDLMTYLNRVQSDMLTSD</sequence>
<keyword evidence="6" id="KW-0812">Transmembrane</keyword>
<dbReference type="InterPro" id="IPR024717">
    <property type="entry name" value="NapC/NirT/NrfH"/>
</dbReference>
<comment type="caution">
    <text evidence="16">The sequence shown here is derived from an EMBL/GenBank/DDBJ whole genome shotgun (WGS) entry which is preliminary data.</text>
</comment>
<evidence type="ECO:0000256" key="1">
    <source>
        <dbReference type="ARBA" id="ARBA00004162"/>
    </source>
</evidence>
<feature type="binding site" description="covalent" evidence="13">
    <location>
        <position position="77"/>
    </location>
    <ligand>
        <name>heme</name>
        <dbReference type="ChEBI" id="CHEBI:30413"/>
        <label>2</label>
    </ligand>
</feature>
<dbReference type="InterPro" id="IPR038266">
    <property type="entry name" value="NapC/NirT_cytc_sf"/>
</dbReference>
<keyword evidence="4" id="KW-1003">Cell membrane</keyword>
<evidence type="ECO:0000256" key="13">
    <source>
        <dbReference type="PIRSR" id="PIRSR000013-1"/>
    </source>
</evidence>
<feature type="binding site" description="axial binding residue" evidence="14">
    <location>
        <position position="170"/>
    </location>
    <ligand>
        <name>heme</name>
        <dbReference type="ChEBI" id="CHEBI:30413"/>
        <label>2</label>
    </ligand>
    <ligandPart>
        <name>Fe</name>
        <dbReference type="ChEBI" id="CHEBI:18248"/>
    </ligandPart>
</feature>
<evidence type="ECO:0000256" key="7">
    <source>
        <dbReference type="ARBA" id="ARBA00022723"/>
    </source>
</evidence>
<organism evidence="16 17">
    <name type="scientific">Thiocapsa rosea</name>
    <dbReference type="NCBI Taxonomy" id="69360"/>
    <lineage>
        <taxon>Bacteria</taxon>
        <taxon>Pseudomonadati</taxon>
        <taxon>Pseudomonadota</taxon>
        <taxon>Gammaproteobacteria</taxon>
        <taxon>Chromatiales</taxon>
        <taxon>Chromatiaceae</taxon>
        <taxon>Thiocapsa</taxon>
    </lineage>
</organism>
<feature type="domain" description="NapC/NirT cytochrome c N-terminal" evidence="15">
    <location>
        <begin position="12"/>
        <end position="172"/>
    </location>
</feature>
<dbReference type="PIRSF" id="PIRSF000013">
    <property type="entry name" value="4_hem_cytochrm_NapC"/>
    <property type="match status" value="1"/>
</dbReference>
<evidence type="ECO:0000256" key="9">
    <source>
        <dbReference type="ARBA" id="ARBA00022989"/>
    </source>
</evidence>
<dbReference type="InterPro" id="IPR036280">
    <property type="entry name" value="Multihaem_cyt_sf"/>
</dbReference>
<feature type="binding site" evidence="13">
    <location>
        <position position="91"/>
    </location>
    <ligand>
        <name>a menaquinol</name>
        <dbReference type="ChEBI" id="CHEBI:18151"/>
    </ligand>
</feature>
<feature type="binding site" description="axial binding residue" evidence="14">
    <location>
        <position position="132"/>
    </location>
    <ligand>
        <name>heme</name>
        <dbReference type="ChEBI" id="CHEBI:30413"/>
        <label>3</label>
    </ligand>
    <ligandPart>
        <name>Fe</name>
        <dbReference type="ChEBI" id="CHEBI:18248"/>
    </ligandPart>
</feature>
<protein>
    <recommendedName>
        <fullName evidence="12">Cytochrome c-type protein</fullName>
    </recommendedName>
</protein>
<feature type="binding site" description="covalent" evidence="13">
    <location>
        <position position="128"/>
    </location>
    <ligand>
        <name>heme</name>
        <dbReference type="ChEBI" id="CHEBI:30413"/>
        <label>3</label>
    </ligand>
</feature>
<dbReference type="GO" id="GO:0009061">
    <property type="term" value="P:anaerobic respiration"/>
    <property type="evidence" value="ECO:0007669"/>
    <property type="project" value="TreeGrafter"/>
</dbReference>
<comment type="cofactor">
    <cofactor evidence="13">
        <name>heme</name>
        <dbReference type="ChEBI" id="CHEBI:30413"/>
    </cofactor>
    <text evidence="13">Binds 4 heme groups per subunit.</text>
</comment>
<feature type="binding site" description="axial binding residue" evidence="14">
    <location>
        <position position="98"/>
    </location>
    <ligand>
        <name>heme</name>
        <dbReference type="ChEBI" id="CHEBI:30413"/>
        <label>1</label>
    </ligand>
    <ligandPart>
        <name>Fe</name>
        <dbReference type="ChEBI" id="CHEBI:18248"/>
    </ligandPart>
</feature>
<feature type="binding site" description="covalent" evidence="13">
    <location>
        <position position="44"/>
    </location>
    <ligand>
        <name>heme</name>
        <dbReference type="ChEBI" id="CHEBI:30413"/>
        <label>1</label>
    </ligand>
</feature>
<feature type="binding site" description="covalent" evidence="13">
    <location>
        <position position="161"/>
    </location>
    <ligand>
        <name>heme</name>
        <dbReference type="ChEBI" id="CHEBI:30413"/>
        <label>4</label>
    </ligand>
</feature>
<dbReference type="PANTHER" id="PTHR30333">
    <property type="entry name" value="CYTOCHROME C-TYPE PROTEIN"/>
    <property type="match status" value="1"/>
</dbReference>
<feature type="binding site" description="covalent" evidence="13">
    <location>
        <position position="74"/>
    </location>
    <ligand>
        <name>heme</name>
        <dbReference type="ChEBI" id="CHEBI:30413"/>
        <label>2</label>
    </ligand>
</feature>
<dbReference type="InterPro" id="IPR051174">
    <property type="entry name" value="Cytochrome_c-type_ET"/>
</dbReference>
<keyword evidence="17" id="KW-1185">Reference proteome</keyword>
<dbReference type="Pfam" id="PF03264">
    <property type="entry name" value="Cytochrom_NNT"/>
    <property type="match status" value="1"/>
</dbReference>
<feature type="binding site" description="covalent" evidence="13">
    <location>
        <position position="47"/>
    </location>
    <ligand>
        <name>heme</name>
        <dbReference type="ChEBI" id="CHEBI:30413"/>
        <label>1</label>
    </ligand>
</feature>
<keyword evidence="7 12" id="KW-0479">Metal-binding</keyword>
<dbReference type="SUPFAM" id="SSF48695">
    <property type="entry name" value="Multiheme cytochromes"/>
    <property type="match status" value="1"/>
</dbReference>
<dbReference type="GO" id="GO:0019333">
    <property type="term" value="P:denitrification pathway"/>
    <property type="evidence" value="ECO:0007669"/>
    <property type="project" value="InterPro"/>
</dbReference>
<evidence type="ECO:0000256" key="2">
    <source>
        <dbReference type="ARBA" id="ARBA00007395"/>
    </source>
</evidence>
<keyword evidence="11" id="KW-0472">Membrane</keyword>
<keyword evidence="5 12" id="KW-0349">Heme</keyword>
<keyword evidence="3 12" id="KW-0813">Transport</keyword>
<feature type="binding site" description="covalent" evidence="13">
    <location>
        <position position="164"/>
    </location>
    <ligand>
        <name>heme</name>
        <dbReference type="ChEBI" id="CHEBI:30413"/>
        <label>4</label>
    </ligand>
</feature>
<dbReference type="InterPro" id="IPR005126">
    <property type="entry name" value="NapC/NirT_cyt_c_N"/>
</dbReference>
<dbReference type="GO" id="GO:0009055">
    <property type="term" value="F:electron transfer activity"/>
    <property type="evidence" value="ECO:0007669"/>
    <property type="project" value="TreeGrafter"/>
</dbReference>
<keyword evidence="9" id="KW-1133">Transmembrane helix</keyword>
<evidence type="ECO:0000256" key="8">
    <source>
        <dbReference type="ARBA" id="ARBA00022982"/>
    </source>
</evidence>
<feature type="binding site" description="covalent" evidence="13">
    <location>
        <position position="131"/>
    </location>
    <ligand>
        <name>heme</name>
        <dbReference type="ChEBI" id="CHEBI:30413"/>
        <label>3</label>
    </ligand>
</feature>
<evidence type="ECO:0000256" key="14">
    <source>
        <dbReference type="PIRSR" id="PIRSR000013-2"/>
    </source>
</evidence>
<name>A0A495V348_9GAMM</name>
<keyword evidence="8 12" id="KW-0249">Electron transport</keyword>
<evidence type="ECO:0000256" key="5">
    <source>
        <dbReference type="ARBA" id="ARBA00022617"/>
    </source>
</evidence>
<feature type="binding site" description="axial binding residue" evidence="14">
    <location>
        <position position="50"/>
    </location>
    <ligand>
        <name>heme</name>
        <dbReference type="ChEBI" id="CHEBI:30413"/>
        <label>1</label>
    </ligand>
    <ligandPart>
        <name>Fe</name>
        <dbReference type="ChEBI" id="CHEBI:18248"/>
    </ligandPart>
</feature>
<dbReference type="Proteomes" id="UP000274556">
    <property type="component" value="Unassembled WGS sequence"/>
</dbReference>
<comment type="similarity">
    <text evidence="2">Belongs to the NapC/NirT/NrfH family.</text>
</comment>
<feature type="binding site" description="axial binding residue" evidence="14">
    <location>
        <position position="165"/>
    </location>
    <ligand>
        <name>heme</name>
        <dbReference type="ChEBI" id="CHEBI:30413"/>
        <label>4</label>
    </ligand>
    <ligandPart>
        <name>Fe</name>
        <dbReference type="ChEBI" id="CHEBI:18248"/>
    </ligandPart>
</feature>
<dbReference type="GO" id="GO:0005886">
    <property type="term" value="C:plasma membrane"/>
    <property type="evidence" value="ECO:0007669"/>
    <property type="project" value="UniProtKB-SubCell"/>
</dbReference>
<evidence type="ECO:0000256" key="10">
    <source>
        <dbReference type="ARBA" id="ARBA00023004"/>
    </source>
</evidence>
<dbReference type="AlphaFoldDB" id="A0A495V348"/>
<accession>A0A495V348</accession>
<evidence type="ECO:0000256" key="6">
    <source>
        <dbReference type="ARBA" id="ARBA00022692"/>
    </source>
</evidence>
<proteinExistence type="inferred from homology"/>